<protein>
    <recommendedName>
        <fullName evidence="2">EF-1-gamma C-terminal domain-containing protein</fullName>
    </recommendedName>
</protein>
<reference evidence="3 4" key="1">
    <citation type="submission" date="2020-10" db="EMBL/GenBank/DDBJ databases">
        <title>The Coptis chinensis genome and diversification of protoberbering-type alkaloids.</title>
        <authorList>
            <person name="Wang B."/>
            <person name="Shu S."/>
            <person name="Song C."/>
            <person name="Liu Y."/>
        </authorList>
    </citation>
    <scope>NUCLEOTIDE SEQUENCE [LARGE SCALE GENOMIC DNA]</scope>
    <source>
        <strain evidence="3">HL-2020</strain>
        <tissue evidence="3">Leaf</tissue>
    </source>
</reference>
<dbReference type="EMBL" id="JADFTS010000006">
    <property type="protein sequence ID" value="KAF9602718.1"/>
    <property type="molecule type" value="Genomic_DNA"/>
</dbReference>
<evidence type="ECO:0000313" key="3">
    <source>
        <dbReference type="EMBL" id="KAF9602718.1"/>
    </source>
</evidence>
<gene>
    <name evidence="3" type="ORF">IFM89_030606</name>
</gene>
<evidence type="ECO:0000256" key="1">
    <source>
        <dbReference type="PROSITE-ProRule" id="PRU00519"/>
    </source>
</evidence>
<keyword evidence="1" id="KW-0251">Elongation factor</keyword>
<dbReference type="GO" id="GO:0004364">
    <property type="term" value="F:glutathione transferase activity"/>
    <property type="evidence" value="ECO:0007669"/>
    <property type="project" value="InterPro"/>
</dbReference>
<accession>A0A835HR50</accession>
<dbReference type="PROSITE" id="PS50040">
    <property type="entry name" value="EF1G_C"/>
    <property type="match status" value="1"/>
</dbReference>
<dbReference type="Gene3D" id="3.30.70.1010">
    <property type="entry name" value="Translation elongation factor EF1B, gamma chain, conserved domain"/>
    <property type="match status" value="1"/>
</dbReference>
<dbReference type="InterPro" id="IPR001662">
    <property type="entry name" value="EF1B_G_C"/>
</dbReference>
<evidence type="ECO:0000313" key="4">
    <source>
        <dbReference type="Proteomes" id="UP000631114"/>
    </source>
</evidence>
<dbReference type="GO" id="GO:0003746">
    <property type="term" value="F:translation elongation factor activity"/>
    <property type="evidence" value="ECO:0007669"/>
    <property type="project" value="UniProtKB-UniRule"/>
</dbReference>
<dbReference type="InterPro" id="IPR044628">
    <property type="entry name" value="EF-1-gamma_plant"/>
</dbReference>
<feature type="domain" description="EF-1-gamma C-terminal" evidence="2">
    <location>
        <begin position="102"/>
        <end position="243"/>
    </location>
</feature>
<dbReference type="AlphaFoldDB" id="A0A835HR50"/>
<name>A0A835HR50_9MAGN</name>
<keyword evidence="4" id="KW-1185">Reference proteome</keyword>
<proteinExistence type="predicted"/>
<dbReference type="OrthoDB" id="249703at2759"/>
<keyword evidence="1" id="KW-0648">Protein biosynthesis</keyword>
<sequence>MSEGICDSESLETVEYDPVRKTPDGAISESNAIARYDSLYNSSQREEIEKWIDFSTFEICANIRRCWLSSCGFYIRPEGADSVLEKRFRFSRPWKPKDSAKQKARIDTLKSGDSLHNWKVLYRNTRKIEFERVSKGFWDMYNPNEYSLWLCSCRKNVESNALIQTLKDLGGLMRRTRLDGKDLFGQMLFITSGEDFIVKGFWLFRGPVRPQLLVDDEHYKEFKWIPYNNHDGQKNVVNQIIES</sequence>
<dbReference type="PANTHER" id="PTHR44372">
    <property type="entry name" value="ELONGATION FACTOR 1-GAMMA 1-RELATED"/>
    <property type="match status" value="1"/>
</dbReference>
<dbReference type="PANTHER" id="PTHR44372:SF1">
    <property type="entry name" value="ELONGATION FACTOR 1-GAMMA 3"/>
    <property type="match status" value="1"/>
</dbReference>
<evidence type="ECO:0000259" key="2">
    <source>
        <dbReference type="PROSITE" id="PS50040"/>
    </source>
</evidence>
<dbReference type="SUPFAM" id="SSF89942">
    <property type="entry name" value="eEF1-gamma domain"/>
    <property type="match status" value="1"/>
</dbReference>
<comment type="caution">
    <text evidence="3">The sequence shown here is derived from an EMBL/GenBank/DDBJ whole genome shotgun (WGS) entry which is preliminary data.</text>
</comment>
<organism evidence="3 4">
    <name type="scientific">Coptis chinensis</name>
    <dbReference type="NCBI Taxonomy" id="261450"/>
    <lineage>
        <taxon>Eukaryota</taxon>
        <taxon>Viridiplantae</taxon>
        <taxon>Streptophyta</taxon>
        <taxon>Embryophyta</taxon>
        <taxon>Tracheophyta</taxon>
        <taxon>Spermatophyta</taxon>
        <taxon>Magnoliopsida</taxon>
        <taxon>Ranunculales</taxon>
        <taxon>Ranunculaceae</taxon>
        <taxon>Coptidoideae</taxon>
        <taxon>Coptis</taxon>
    </lineage>
</organism>
<dbReference type="Pfam" id="PF00647">
    <property type="entry name" value="EF1G"/>
    <property type="match status" value="1"/>
</dbReference>
<dbReference type="Proteomes" id="UP000631114">
    <property type="component" value="Unassembled WGS sequence"/>
</dbReference>
<dbReference type="InterPro" id="IPR036433">
    <property type="entry name" value="EF1B_G_C_sf"/>
</dbReference>
<dbReference type="SMART" id="SM01183">
    <property type="entry name" value="EF1G"/>
    <property type="match status" value="1"/>
</dbReference>